<dbReference type="SUPFAM" id="SSF56672">
    <property type="entry name" value="DNA/RNA polymerases"/>
    <property type="match status" value="1"/>
</dbReference>
<dbReference type="Pfam" id="PF00817">
    <property type="entry name" value="IMS"/>
    <property type="match status" value="1"/>
</dbReference>
<evidence type="ECO:0000259" key="1">
    <source>
        <dbReference type="PROSITE" id="PS50173"/>
    </source>
</evidence>
<dbReference type="Gene3D" id="3.30.1490.100">
    <property type="entry name" value="DNA polymerase, Y-family, little finger domain"/>
    <property type="match status" value="1"/>
</dbReference>
<dbReference type="STRING" id="212602.A0A420I1M7"/>
<dbReference type="InterPro" id="IPR001126">
    <property type="entry name" value="UmuC"/>
</dbReference>
<dbReference type="EMBL" id="MCFK01002478">
    <property type="protein sequence ID" value="RKF63584.1"/>
    <property type="molecule type" value="Genomic_DNA"/>
</dbReference>
<name>A0A420I1M7_9PEZI</name>
<gene>
    <name evidence="2" type="ORF">OnM2_024040</name>
</gene>
<proteinExistence type="predicted"/>
<dbReference type="PANTHER" id="PTHR46404">
    <property type="entry name" value="DNA POLYMERASE IOTA"/>
    <property type="match status" value="1"/>
</dbReference>
<evidence type="ECO:0000313" key="2">
    <source>
        <dbReference type="EMBL" id="RKF63584.1"/>
    </source>
</evidence>
<reference evidence="2 3" key="1">
    <citation type="journal article" date="2018" name="BMC Genomics">
        <title>Comparative genome analyses reveal sequence features reflecting distinct modes of host-adaptation between dicot and monocot powdery mildew.</title>
        <authorList>
            <person name="Wu Y."/>
            <person name="Ma X."/>
            <person name="Pan Z."/>
            <person name="Kale S.D."/>
            <person name="Song Y."/>
            <person name="King H."/>
            <person name="Zhang Q."/>
            <person name="Presley C."/>
            <person name="Deng X."/>
            <person name="Wei C.I."/>
            <person name="Xiao S."/>
        </authorList>
    </citation>
    <scope>NUCLEOTIDE SEQUENCE [LARGE SCALE GENOMIC DNA]</scope>
    <source>
        <strain evidence="2">UMSG2</strain>
    </source>
</reference>
<dbReference type="PANTHER" id="PTHR46404:SF1">
    <property type="entry name" value="DNA POLYMERASE IOTA"/>
    <property type="match status" value="1"/>
</dbReference>
<dbReference type="OrthoDB" id="447129at2759"/>
<dbReference type="GO" id="GO:0003887">
    <property type="term" value="F:DNA-directed DNA polymerase activity"/>
    <property type="evidence" value="ECO:0007669"/>
    <property type="project" value="TreeGrafter"/>
</dbReference>
<comment type="caution">
    <text evidence="2">The sequence shown here is derived from an EMBL/GenBank/DDBJ whole genome shotgun (WGS) entry which is preliminary data.</text>
</comment>
<dbReference type="InterPro" id="IPR036775">
    <property type="entry name" value="DNA_pol_Y-fam_lit_finger_sf"/>
</dbReference>
<dbReference type="FunFam" id="3.40.1170.60:FF:000006">
    <property type="entry name" value="DNA polymerase iota"/>
    <property type="match status" value="1"/>
</dbReference>
<organism evidence="2 3">
    <name type="scientific">Erysiphe neolycopersici</name>
    <dbReference type="NCBI Taxonomy" id="212602"/>
    <lineage>
        <taxon>Eukaryota</taxon>
        <taxon>Fungi</taxon>
        <taxon>Dikarya</taxon>
        <taxon>Ascomycota</taxon>
        <taxon>Pezizomycotina</taxon>
        <taxon>Leotiomycetes</taxon>
        <taxon>Erysiphales</taxon>
        <taxon>Erysiphaceae</taxon>
        <taxon>Erysiphe</taxon>
    </lineage>
</organism>
<feature type="domain" description="UmuC" evidence="1">
    <location>
        <begin position="28"/>
        <end position="281"/>
    </location>
</feature>
<protein>
    <submittedName>
        <fullName evidence="2">DNA polymerase iota</fullName>
    </submittedName>
</protein>
<dbReference type="GO" id="GO:0003684">
    <property type="term" value="F:damaged DNA binding"/>
    <property type="evidence" value="ECO:0007669"/>
    <property type="project" value="InterPro"/>
</dbReference>
<dbReference type="PROSITE" id="PS50173">
    <property type="entry name" value="UMUC"/>
    <property type="match status" value="1"/>
</dbReference>
<evidence type="ECO:0000313" key="3">
    <source>
        <dbReference type="Proteomes" id="UP000286134"/>
    </source>
</evidence>
<dbReference type="InterPro" id="IPR043502">
    <property type="entry name" value="DNA/RNA_pol_sf"/>
</dbReference>
<dbReference type="SUPFAM" id="SSF100879">
    <property type="entry name" value="Lesion bypass DNA polymerase (Y-family), little finger domain"/>
    <property type="match status" value="1"/>
</dbReference>
<dbReference type="GO" id="GO:0006281">
    <property type="term" value="P:DNA repair"/>
    <property type="evidence" value="ECO:0007669"/>
    <property type="project" value="InterPro"/>
</dbReference>
<accession>A0A420I1M7</accession>
<sequence length="614" mass="69348">MDHGTIPNILNLKQQRPKLPKRNDSRVILHFDYDCFYAAVFEKENPALKFVPLAVQQKQIIVTCNYAARRQGLRKLQHVTEAKKICPDVVIVLGEELGRFRDASKILYDFIRSFSWNGKVERLGFDEVFLDVTDIIDFNKNLLDTRELKNSFFQLNRQDPSIGFAYDATSFVGHQFPHLENSTLDSSIELSEKILMESLFLGSHLAQHIRFQLENETGYTSTVGISTSKLLSKLVGRLNKPCGQTTLVPPYENILSSDTSRQSSISKLIDCLDIGEIPGIGFKNSQRIREFVLSRPPKFDSGLIYGETKESVLVSNVRLHPRTSPEQLEKILGGPGKVRGVGGIVWGLLNGIDNSAVQQAKEVPTQISMENSYLNLNTLQEVFKELCILMNNLLNRMHVDLLENDENLENQAKKRWIAIPKTIRLSTRPRSPAKLDGSRNRSFNRFSKSCPLPSIALNIGVSNEFLAEKLVRETLMPLFKRLHPSSQGWNLCLLNVCVTNMTEVANRDGKTGRDISQMFQQRMHVSKKLKDDDNSSLLLSQSNYDVAIDKQSTASKASSAINENTKPPSKSFADFNASWEDSDEEIDFRETCCICGAIMPAFAMIAHERFHSKE</sequence>
<dbReference type="InterPro" id="IPR043128">
    <property type="entry name" value="Rev_trsase/Diguanyl_cyclase"/>
</dbReference>
<dbReference type="AlphaFoldDB" id="A0A420I1M7"/>
<dbReference type="Proteomes" id="UP000286134">
    <property type="component" value="Unassembled WGS sequence"/>
</dbReference>
<dbReference type="Gene3D" id="3.40.1170.60">
    <property type="match status" value="1"/>
</dbReference>
<dbReference type="Gene3D" id="3.30.70.270">
    <property type="match status" value="1"/>
</dbReference>
<keyword evidence="3" id="KW-1185">Reference proteome</keyword>
<dbReference type="GO" id="GO:0070987">
    <property type="term" value="P:error-free translesion synthesis"/>
    <property type="evidence" value="ECO:0007669"/>
    <property type="project" value="UniProtKB-ARBA"/>
</dbReference>